<keyword evidence="3" id="KW-0408">Iron</keyword>
<dbReference type="PROSITE" id="PS00198">
    <property type="entry name" value="4FE4S_FER_1"/>
    <property type="match status" value="1"/>
</dbReference>
<proteinExistence type="predicted"/>
<dbReference type="RefSeq" id="WP_279298298.1">
    <property type="nucleotide sequence ID" value="NZ_JAOTIF010000015.1"/>
</dbReference>
<comment type="caution">
    <text evidence="6">The sequence shown here is derived from an EMBL/GenBank/DDBJ whole genome shotgun (WGS) entry which is preliminary data.</text>
</comment>
<dbReference type="PANTHER" id="PTHR24960:SF79">
    <property type="entry name" value="PHOTOSYSTEM I IRON-SULFUR CENTER"/>
    <property type="match status" value="1"/>
</dbReference>
<keyword evidence="1" id="KW-0004">4Fe-4S</keyword>
<reference evidence="6" key="1">
    <citation type="submission" date="2022-09" db="EMBL/GenBank/DDBJ databases">
        <authorList>
            <person name="Yuan C."/>
            <person name="Ke Z."/>
        </authorList>
    </citation>
    <scope>NUCLEOTIDE SEQUENCE</scope>
    <source>
        <strain evidence="6">LB-8</strain>
    </source>
</reference>
<evidence type="ECO:0000256" key="3">
    <source>
        <dbReference type="ARBA" id="ARBA00023004"/>
    </source>
</evidence>
<dbReference type="SUPFAM" id="SSF54862">
    <property type="entry name" value="4Fe-4S ferredoxins"/>
    <property type="match status" value="1"/>
</dbReference>
<dbReference type="PANTHER" id="PTHR24960">
    <property type="entry name" value="PHOTOSYSTEM I IRON-SULFUR CENTER-RELATED"/>
    <property type="match status" value="1"/>
</dbReference>
<evidence type="ECO:0000259" key="5">
    <source>
        <dbReference type="PROSITE" id="PS51379"/>
    </source>
</evidence>
<dbReference type="GO" id="GO:0005737">
    <property type="term" value="C:cytoplasm"/>
    <property type="evidence" value="ECO:0007669"/>
    <property type="project" value="TreeGrafter"/>
</dbReference>
<evidence type="ECO:0000313" key="7">
    <source>
        <dbReference type="Proteomes" id="UP001155483"/>
    </source>
</evidence>
<dbReference type="InterPro" id="IPR017896">
    <property type="entry name" value="4Fe4S_Fe-S-bd"/>
</dbReference>
<keyword evidence="4" id="KW-0411">Iron-sulfur</keyword>
<feature type="domain" description="4Fe-4S ferredoxin-type" evidence="5">
    <location>
        <begin position="32"/>
        <end position="60"/>
    </location>
</feature>
<dbReference type="EMBL" id="JAOTIF010000015">
    <property type="protein sequence ID" value="MCU7550861.1"/>
    <property type="molecule type" value="Genomic_DNA"/>
</dbReference>
<dbReference type="AlphaFoldDB" id="A0A9X2XY01"/>
<dbReference type="PROSITE" id="PS51379">
    <property type="entry name" value="4FE4S_FER_2"/>
    <property type="match status" value="2"/>
</dbReference>
<feature type="domain" description="4Fe-4S ferredoxin-type" evidence="5">
    <location>
        <begin position="94"/>
        <end position="129"/>
    </location>
</feature>
<sequence length="146" mass="16129">MHYDFNHEKRMSTSPNLTSFLINKTFINRNLMALKITEECINCGACEPECPNHAIYEGGIEWSVADGTTVTGSYVLLDGSVVDASARLTPLSSDTYYIVPNKCTECQGFHEEPQCSSVCPVDCCVLDPEHQEVIDALIARKEALHA</sequence>
<keyword evidence="2" id="KW-0479">Metal-binding</keyword>
<organism evidence="6 7">
    <name type="scientific">Paraflavisolibacter caeni</name>
    <dbReference type="NCBI Taxonomy" id="2982496"/>
    <lineage>
        <taxon>Bacteria</taxon>
        <taxon>Pseudomonadati</taxon>
        <taxon>Bacteroidota</taxon>
        <taxon>Chitinophagia</taxon>
        <taxon>Chitinophagales</taxon>
        <taxon>Chitinophagaceae</taxon>
        <taxon>Paraflavisolibacter</taxon>
    </lineage>
</organism>
<dbReference type="GO" id="GO:0051539">
    <property type="term" value="F:4 iron, 4 sulfur cluster binding"/>
    <property type="evidence" value="ECO:0007669"/>
    <property type="project" value="UniProtKB-KW"/>
</dbReference>
<dbReference type="Pfam" id="PF00037">
    <property type="entry name" value="Fer4"/>
    <property type="match status" value="1"/>
</dbReference>
<evidence type="ECO:0000313" key="6">
    <source>
        <dbReference type="EMBL" id="MCU7550861.1"/>
    </source>
</evidence>
<dbReference type="Gene3D" id="3.30.70.20">
    <property type="match status" value="1"/>
</dbReference>
<keyword evidence="7" id="KW-1185">Reference proteome</keyword>
<gene>
    <name evidence="6" type="ORF">OCK74_17205</name>
</gene>
<protein>
    <submittedName>
        <fullName evidence="6">4Fe-4S dicluster domain-containing protein</fullName>
    </submittedName>
</protein>
<dbReference type="GO" id="GO:0046872">
    <property type="term" value="F:metal ion binding"/>
    <property type="evidence" value="ECO:0007669"/>
    <property type="project" value="UniProtKB-KW"/>
</dbReference>
<name>A0A9X2XY01_9BACT</name>
<evidence type="ECO:0000256" key="1">
    <source>
        <dbReference type="ARBA" id="ARBA00022485"/>
    </source>
</evidence>
<dbReference type="InterPro" id="IPR050157">
    <property type="entry name" value="PSI_iron-sulfur_center"/>
</dbReference>
<dbReference type="InterPro" id="IPR017900">
    <property type="entry name" value="4Fe4S_Fe_S_CS"/>
</dbReference>
<evidence type="ECO:0000256" key="4">
    <source>
        <dbReference type="ARBA" id="ARBA00023014"/>
    </source>
</evidence>
<dbReference type="Proteomes" id="UP001155483">
    <property type="component" value="Unassembled WGS sequence"/>
</dbReference>
<evidence type="ECO:0000256" key="2">
    <source>
        <dbReference type="ARBA" id="ARBA00022723"/>
    </source>
</evidence>
<accession>A0A9X2XY01</accession>
<reference evidence="6" key="2">
    <citation type="submission" date="2023-04" db="EMBL/GenBank/DDBJ databases">
        <title>Paracnuella aquatica gen. nov., sp. nov., a member of the family Chitinophagaceae isolated from a hot spring.</title>
        <authorList>
            <person name="Wang C."/>
        </authorList>
    </citation>
    <scope>NUCLEOTIDE SEQUENCE</scope>
    <source>
        <strain evidence="6">LB-8</strain>
    </source>
</reference>